<evidence type="ECO:0000313" key="9">
    <source>
        <dbReference type="EnsemblPlants" id="TraesCS7B02G462000.1"/>
    </source>
</evidence>
<organism evidence="9">
    <name type="scientific">Triticum aestivum</name>
    <name type="common">Wheat</name>
    <dbReference type="NCBI Taxonomy" id="4565"/>
    <lineage>
        <taxon>Eukaryota</taxon>
        <taxon>Viridiplantae</taxon>
        <taxon>Streptophyta</taxon>
        <taxon>Embryophyta</taxon>
        <taxon>Tracheophyta</taxon>
        <taxon>Spermatophyta</taxon>
        <taxon>Magnoliopsida</taxon>
        <taxon>Liliopsida</taxon>
        <taxon>Poales</taxon>
        <taxon>Poaceae</taxon>
        <taxon>BOP clade</taxon>
        <taxon>Pooideae</taxon>
        <taxon>Triticodae</taxon>
        <taxon>Triticeae</taxon>
        <taxon>Triticinae</taxon>
        <taxon>Triticum</taxon>
    </lineage>
</organism>
<evidence type="ECO:0000313" key="10">
    <source>
        <dbReference type="Proteomes" id="UP000019116"/>
    </source>
</evidence>
<dbReference type="InterPro" id="IPR002182">
    <property type="entry name" value="NB-ARC"/>
</dbReference>
<dbReference type="Gramene" id="TraesCS7B02G462000.1">
    <property type="protein sequence ID" value="TraesCS7B02G462000.1"/>
    <property type="gene ID" value="TraesCS7B02G462000"/>
</dbReference>
<dbReference type="FunFam" id="1.10.10.10:FF:000322">
    <property type="entry name" value="Probable disease resistance protein At1g63360"/>
    <property type="match status" value="1"/>
</dbReference>
<evidence type="ECO:0000259" key="8">
    <source>
        <dbReference type="Pfam" id="PF23559"/>
    </source>
</evidence>
<dbReference type="CDD" id="cd14798">
    <property type="entry name" value="RX-CC_like"/>
    <property type="match status" value="1"/>
</dbReference>
<dbReference type="EnsemblPlants" id="TraesCS7B02G462000.1">
    <property type="protein sequence ID" value="TraesCS7B02G462000.1"/>
    <property type="gene ID" value="TraesCS7B02G462000"/>
</dbReference>
<dbReference type="Proteomes" id="UP000019116">
    <property type="component" value="Chromosome 7B"/>
</dbReference>
<evidence type="ECO:0000256" key="2">
    <source>
        <dbReference type="ARBA" id="ARBA00022614"/>
    </source>
</evidence>
<feature type="domain" description="Disease resistance N-terminal" evidence="7">
    <location>
        <begin position="7"/>
        <end position="88"/>
    </location>
</feature>
<evidence type="ECO:0000256" key="4">
    <source>
        <dbReference type="ARBA" id="ARBA00022741"/>
    </source>
</evidence>
<dbReference type="Gene3D" id="1.10.10.10">
    <property type="entry name" value="Winged helix-like DNA-binding domain superfamily/Winged helix DNA-binding domain"/>
    <property type="match status" value="1"/>
</dbReference>
<keyword evidence="3" id="KW-0677">Repeat</keyword>
<dbReference type="PRINTS" id="PR00364">
    <property type="entry name" value="DISEASERSIST"/>
</dbReference>
<keyword evidence="10" id="KW-1185">Reference proteome</keyword>
<evidence type="ECO:0000256" key="3">
    <source>
        <dbReference type="ARBA" id="ARBA00022737"/>
    </source>
</evidence>
<reference evidence="9" key="1">
    <citation type="submission" date="2018-08" db="EMBL/GenBank/DDBJ databases">
        <authorList>
            <person name="Rossello M."/>
        </authorList>
    </citation>
    <scope>NUCLEOTIDE SEQUENCE [LARGE SCALE GENOMIC DNA]</scope>
    <source>
        <strain evidence="9">cv. Chinese Spring</strain>
    </source>
</reference>
<evidence type="ECO:0000256" key="1">
    <source>
        <dbReference type="ARBA" id="ARBA00008894"/>
    </source>
</evidence>
<keyword evidence="5" id="KW-0611">Plant defense</keyword>
<dbReference type="OrthoDB" id="688326at2759"/>
<dbReference type="Pfam" id="PF23559">
    <property type="entry name" value="WHD_DRP"/>
    <property type="match status" value="1"/>
</dbReference>
<dbReference type="InterPro" id="IPR044974">
    <property type="entry name" value="Disease_R_plants"/>
</dbReference>
<proteinExistence type="inferred from homology"/>
<dbReference type="InterPro" id="IPR027417">
    <property type="entry name" value="P-loop_NTPase"/>
</dbReference>
<keyword evidence="2" id="KW-0433">Leucine-rich repeat</keyword>
<dbReference type="AlphaFoldDB" id="A0A3B6SPV1"/>
<dbReference type="GO" id="GO:0043531">
    <property type="term" value="F:ADP binding"/>
    <property type="evidence" value="ECO:0007669"/>
    <property type="project" value="InterPro"/>
</dbReference>
<keyword evidence="4" id="KW-0547">Nucleotide-binding</keyword>
<dbReference type="PANTHER" id="PTHR23155">
    <property type="entry name" value="DISEASE RESISTANCE PROTEIN RP"/>
    <property type="match status" value="1"/>
</dbReference>
<reference evidence="9" key="2">
    <citation type="submission" date="2018-10" db="UniProtKB">
        <authorList>
            <consortium name="EnsemblPlants"/>
        </authorList>
    </citation>
    <scope>IDENTIFICATION</scope>
</reference>
<evidence type="ECO:0000256" key="5">
    <source>
        <dbReference type="ARBA" id="ARBA00022821"/>
    </source>
</evidence>
<dbReference type="InterPro" id="IPR036388">
    <property type="entry name" value="WH-like_DNA-bd_sf"/>
</dbReference>
<evidence type="ECO:0000259" key="7">
    <source>
        <dbReference type="Pfam" id="PF18052"/>
    </source>
</evidence>
<dbReference type="Pfam" id="PF00931">
    <property type="entry name" value="NB-ARC"/>
    <property type="match status" value="1"/>
</dbReference>
<protein>
    <submittedName>
        <fullName evidence="9">Uncharacterized protein</fullName>
    </submittedName>
</protein>
<dbReference type="Gramene" id="TraesCAD_scaffold_005906_01G000300.1">
    <property type="protein sequence ID" value="TraesCAD_scaffold_005906_01G000300.1"/>
    <property type="gene ID" value="TraesCAD_scaffold_005906_01G000300"/>
</dbReference>
<sequence>MEGAAELVSTVGLVVGEEYRQLRGVGREVAELRDELATMNAILRMHSEADEGGVDHFVREWMKQVRELAYDSEDCIHLYIFRIRCRRSDGLVAWSKRVLATLFPRHRLAGDIKDLRARAAAISERHARYGVSREALRRSPLALAPVPRAGSSSPYALGPAHDPGQLVGITGQANILGERVKAVDDPDNDMKLKVISIVGFGRLGKTTLAMEVCRQLEPEFQRQAQVSVSQIFDAEKDMLGLLERITRQILKPKVHNKEGIKVEESMTLEKALQDKRYLIVIDDVWTIAAWDAILANLPENNCGRRIIVTTRIATVAKACSNKNEYIYTVKPLEPEDSKKLFLSRAFGSMDATCPDSLKMAMIDILKKCGGLPLAIISMASLLRNYNSADGKDMWERVSKSIGSHMESQPSLEGMRQIVTFNYNHLPHDIRCCMMYFSIFPEDYMVNKNRLLHRWIAEGLVTEVRGLTLLEVAQAYYEELLSRSMIVQAKEEVRNEVNMETCQVHDMVLEVMVSKSLEANFVSLIGGQYEGMSYDRIRRLSIHGEEEPVDFTSKKKGVRNVEMNVKHVRSLSMFNNQGHHVLDRLGEFTLLRVLDLDHCEGLQNKHMRDVCRLYLLKVLEYEGNKCQCDASGSW</sequence>
<name>A0A3B6SPV1_WHEAT</name>
<dbReference type="Gene3D" id="1.20.5.4130">
    <property type="match status" value="1"/>
</dbReference>
<dbReference type="InterPro" id="IPR038005">
    <property type="entry name" value="RX-like_CC"/>
</dbReference>
<feature type="domain" description="Disease resistance protein winged helix" evidence="8">
    <location>
        <begin position="438"/>
        <end position="509"/>
    </location>
</feature>
<evidence type="ECO:0000259" key="6">
    <source>
        <dbReference type="Pfam" id="PF00931"/>
    </source>
</evidence>
<dbReference type="SUPFAM" id="SSF52540">
    <property type="entry name" value="P-loop containing nucleoside triphosphate hydrolases"/>
    <property type="match status" value="1"/>
</dbReference>
<dbReference type="OMA" id="FTHTHRW"/>
<comment type="similarity">
    <text evidence="1">Belongs to the disease resistance NB-LRR family.</text>
</comment>
<dbReference type="PANTHER" id="PTHR23155:SF1005">
    <property type="entry name" value="OS07G0197300 PROTEIN"/>
    <property type="match status" value="1"/>
</dbReference>
<dbReference type="Gene3D" id="3.40.50.300">
    <property type="entry name" value="P-loop containing nucleotide triphosphate hydrolases"/>
    <property type="match status" value="1"/>
</dbReference>
<dbReference type="Pfam" id="PF18052">
    <property type="entry name" value="Rx_N"/>
    <property type="match status" value="1"/>
</dbReference>
<dbReference type="SMR" id="A0A3B6SPV1"/>
<dbReference type="InterPro" id="IPR041118">
    <property type="entry name" value="Rx_N"/>
</dbReference>
<dbReference type="GO" id="GO:0002758">
    <property type="term" value="P:innate immune response-activating signaling pathway"/>
    <property type="evidence" value="ECO:0007669"/>
    <property type="project" value="UniProtKB-ARBA"/>
</dbReference>
<feature type="domain" description="NB-ARC" evidence="6">
    <location>
        <begin position="191"/>
        <end position="346"/>
    </location>
</feature>
<dbReference type="InterPro" id="IPR042197">
    <property type="entry name" value="Apaf_helical"/>
</dbReference>
<dbReference type="Gene3D" id="1.10.8.430">
    <property type="entry name" value="Helical domain of apoptotic protease-activating factors"/>
    <property type="match status" value="1"/>
</dbReference>
<dbReference type="GO" id="GO:0042742">
    <property type="term" value="P:defense response to bacterium"/>
    <property type="evidence" value="ECO:0007669"/>
    <property type="project" value="UniProtKB-ARBA"/>
</dbReference>
<accession>A0A3B6SPV1</accession>
<dbReference type="InterPro" id="IPR058922">
    <property type="entry name" value="WHD_DRP"/>
</dbReference>
<dbReference type="GO" id="GO:0009626">
    <property type="term" value="P:plant-type hypersensitive response"/>
    <property type="evidence" value="ECO:0007669"/>
    <property type="project" value="UniProtKB-ARBA"/>
</dbReference>